<proteinExistence type="predicted"/>
<sequence length="61" mass="6909">SNIKVFSVHPGSVQSNLARHISGGFQASFFAEFFFKKTLEGAQTTLYCALEAEQNNEHYYF</sequence>
<feature type="non-terminal residue" evidence="1">
    <location>
        <position position="61"/>
    </location>
</feature>
<dbReference type="AlphaFoldDB" id="A0AAN8WXE4"/>
<name>A0AAN8WXE4_HALRR</name>
<protein>
    <submittedName>
        <fullName evidence="1">Uncharacterized protein</fullName>
    </submittedName>
</protein>
<dbReference type="EMBL" id="JAXCGZ010017459">
    <property type="protein sequence ID" value="KAK7068075.1"/>
    <property type="molecule type" value="Genomic_DNA"/>
</dbReference>
<comment type="caution">
    <text evidence="1">The sequence shown here is derived from an EMBL/GenBank/DDBJ whole genome shotgun (WGS) entry which is preliminary data.</text>
</comment>
<gene>
    <name evidence="1" type="ORF">SK128_025258</name>
</gene>
<feature type="non-terminal residue" evidence="1">
    <location>
        <position position="1"/>
    </location>
</feature>
<reference evidence="1 2" key="1">
    <citation type="submission" date="2023-11" db="EMBL/GenBank/DDBJ databases">
        <title>Halocaridina rubra genome assembly.</title>
        <authorList>
            <person name="Smith C."/>
        </authorList>
    </citation>
    <scope>NUCLEOTIDE SEQUENCE [LARGE SCALE GENOMIC DNA]</scope>
    <source>
        <strain evidence="1">EP-1</strain>
        <tissue evidence="1">Whole</tissue>
    </source>
</reference>
<evidence type="ECO:0000313" key="2">
    <source>
        <dbReference type="Proteomes" id="UP001381693"/>
    </source>
</evidence>
<dbReference type="Proteomes" id="UP001381693">
    <property type="component" value="Unassembled WGS sequence"/>
</dbReference>
<accession>A0AAN8WXE4</accession>
<dbReference type="Gene3D" id="3.40.50.720">
    <property type="entry name" value="NAD(P)-binding Rossmann-like Domain"/>
    <property type="match status" value="1"/>
</dbReference>
<keyword evidence="2" id="KW-1185">Reference proteome</keyword>
<evidence type="ECO:0000313" key="1">
    <source>
        <dbReference type="EMBL" id="KAK7068075.1"/>
    </source>
</evidence>
<organism evidence="1 2">
    <name type="scientific">Halocaridina rubra</name>
    <name type="common">Hawaiian red shrimp</name>
    <dbReference type="NCBI Taxonomy" id="373956"/>
    <lineage>
        <taxon>Eukaryota</taxon>
        <taxon>Metazoa</taxon>
        <taxon>Ecdysozoa</taxon>
        <taxon>Arthropoda</taxon>
        <taxon>Crustacea</taxon>
        <taxon>Multicrustacea</taxon>
        <taxon>Malacostraca</taxon>
        <taxon>Eumalacostraca</taxon>
        <taxon>Eucarida</taxon>
        <taxon>Decapoda</taxon>
        <taxon>Pleocyemata</taxon>
        <taxon>Caridea</taxon>
        <taxon>Atyoidea</taxon>
        <taxon>Atyidae</taxon>
        <taxon>Halocaridina</taxon>
    </lineage>
</organism>